<gene>
    <name evidence="1" type="ORF">PM001_LOCUS9044</name>
</gene>
<comment type="caution">
    <text evidence="1">The sequence shown here is derived from an EMBL/GenBank/DDBJ whole genome shotgun (WGS) entry which is preliminary data.</text>
</comment>
<reference evidence="1" key="1">
    <citation type="submission" date="2024-01" db="EMBL/GenBank/DDBJ databases">
        <authorList>
            <person name="Webb A."/>
        </authorList>
    </citation>
    <scope>NUCLEOTIDE SEQUENCE</scope>
    <source>
        <strain evidence="1">Pm1</strain>
    </source>
</reference>
<evidence type="ECO:0000313" key="1">
    <source>
        <dbReference type="EMBL" id="CAK7923894.1"/>
    </source>
</evidence>
<proteinExistence type="predicted"/>
<dbReference type="Proteomes" id="UP001162060">
    <property type="component" value="Unassembled WGS sequence"/>
</dbReference>
<evidence type="ECO:0000313" key="2">
    <source>
        <dbReference type="Proteomes" id="UP001162060"/>
    </source>
</evidence>
<protein>
    <submittedName>
        <fullName evidence="1">Uncharacterized protein</fullName>
    </submittedName>
</protein>
<accession>A0AAV1TS99</accession>
<organism evidence="1 2">
    <name type="scientific">Peronospora matthiolae</name>
    <dbReference type="NCBI Taxonomy" id="2874970"/>
    <lineage>
        <taxon>Eukaryota</taxon>
        <taxon>Sar</taxon>
        <taxon>Stramenopiles</taxon>
        <taxon>Oomycota</taxon>
        <taxon>Peronosporomycetes</taxon>
        <taxon>Peronosporales</taxon>
        <taxon>Peronosporaceae</taxon>
        <taxon>Peronospora</taxon>
    </lineage>
</organism>
<dbReference type="EMBL" id="CAKLBY020000071">
    <property type="protein sequence ID" value="CAK7923894.1"/>
    <property type="molecule type" value="Genomic_DNA"/>
</dbReference>
<sequence>MVSPWSARKVRWTSVKEMDIDFLYRHLSRPKGYIFPTVMAPKWPPPTSEWKPRLACSDQITALSAQEPWETATRRIASISFPRTGWFDYLASLYLEFEDRNRQALGESTHTIFISIEQRVSIPELETAEAASVAIWASVEGDPSIHLARYDRRSL</sequence>
<dbReference type="AlphaFoldDB" id="A0AAV1TS99"/>
<name>A0AAV1TS99_9STRA</name>